<organism evidence="1 2">
    <name type="scientific">Steinernema glaseri</name>
    <dbReference type="NCBI Taxonomy" id="37863"/>
    <lineage>
        <taxon>Eukaryota</taxon>
        <taxon>Metazoa</taxon>
        <taxon>Ecdysozoa</taxon>
        <taxon>Nematoda</taxon>
        <taxon>Chromadorea</taxon>
        <taxon>Rhabditida</taxon>
        <taxon>Tylenchina</taxon>
        <taxon>Panagrolaimomorpha</taxon>
        <taxon>Strongyloidoidea</taxon>
        <taxon>Steinernematidae</taxon>
        <taxon>Steinernema</taxon>
    </lineage>
</organism>
<dbReference type="Proteomes" id="UP000095287">
    <property type="component" value="Unplaced"/>
</dbReference>
<name>A0A1I8AFK1_9BILA</name>
<keyword evidence="1" id="KW-1185">Reference proteome</keyword>
<proteinExistence type="predicted"/>
<accession>A0A1I8AFK1</accession>
<dbReference type="AlphaFoldDB" id="A0A1I8AFK1"/>
<reference evidence="2" key="1">
    <citation type="submission" date="2016-11" db="UniProtKB">
        <authorList>
            <consortium name="WormBaseParasite"/>
        </authorList>
    </citation>
    <scope>IDENTIFICATION</scope>
</reference>
<dbReference type="WBParaSite" id="L893_g4959.t1">
    <property type="protein sequence ID" value="L893_g4959.t1"/>
    <property type="gene ID" value="L893_g4959"/>
</dbReference>
<protein>
    <submittedName>
        <fullName evidence="2">Uncharacterized protein</fullName>
    </submittedName>
</protein>
<evidence type="ECO:0000313" key="1">
    <source>
        <dbReference type="Proteomes" id="UP000095287"/>
    </source>
</evidence>
<sequence length="120" mass="14007">MHESKHRSCVLVRVDNAIRSKIFHLWAKITDNVKSLGSEVDFLCLASLYAHYQTMFWKESRNFIARKMQSFILCAQDWKRLIKANEAVNFRPKTRNPLYEVVLRCVNVKTTSRGTAGPFE</sequence>
<evidence type="ECO:0000313" key="2">
    <source>
        <dbReference type="WBParaSite" id="L893_g4959.t1"/>
    </source>
</evidence>